<organism evidence="3 4">
    <name type="scientific">Dickeya fangzhongdai</name>
    <dbReference type="NCBI Taxonomy" id="1778540"/>
    <lineage>
        <taxon>Bacteria</taxon>
        <taxon>Pseudomonadati</taxon>
        <taxon>Pseudomonadota</taxon>
        <taxon>Gammaproteobacteria</taxon>
        <taxon>Enterobacterales</taxon>
        <taxon>Pectobacteriaceae</taxon>
        <taxon>Dickeya</taxon>
    </lineage>
</organism>
<dbReference type="InterPro" id="IPR001011">
    <property type="entry name" value="Acid_Pase_classA_bac"/>
</dbReference>
<evidence type="ECO:0000313" key="4">
    <source>
        <dbReference type="Proteomes" id="UP000231901"/>
    </source>
</evidence>
<feature type="signal peptide" evidence="1">
    <location>
        <begin position="1"/>
        <end position="25"/>
    </location>
</feature>
<gene>
    <name evidence="3" type="ORF">CVE23_09270</name>
</gene>
<feature type="domain" description="Phosphatidic acid phosphatase type 2/haloperoxidase" evidence="2">
    <location>
        <begin position="180"/>
        <end position="299"/>
    </location>
</feature>
<evidence type="ECO:0000313" key="3">
    <source>
        <dbReference type="EMBL" id="ATZ94135.1"/>
    </source>
</evidence>
<evidence type="ECO:0000256" key="1">
    <source>
        <dbReference type="SAM" id="SignalP"/>
    </source>
</evidence>
<proteinExistence type="predicted"/>
<dbReference type="Gene3D" id="1.20.144.10">
    <property type="entry name" value="Phosphatidic acid phosphatase type 2/haloperoxidase"/>
    <property type="match status" value="1"/>
</dbReference>
<dbReference type="EMBL" id="CP025003">
    <property type="protein sequence ID" value="ATZ94135.1"/>
    <property type="molecule type" value="Genomic_DNA"/>
</dbReference>
<dbReference type="Pfam" id="PF01569">
    <property type="entry name" value="PAP2"/>
    <property type="match status" value="1"/>
</dbReference>
<dbReference type="InterPro" id="IPR000326">
    <property type="entry name" value="PAP2/HPO"/>
</dbReference>
<dbReference type="GO" id="GO:0003993">
    <property type="term" value="F:acid phosphatase activity"/>
    <property type="evidence" value="ECO:0007669"/>
    <property type="project" value="InterPro"/>
</dbReference>
<dbReference type="SMART" id="SM00014">
    <property type="entry name" value="acidPPc"/>
    <property type="match status" value="1"/>
</dbReference>
<dbReference type="KEGG" id="dfn:CVE23_09270"/>
<reference evidence="4" key="1">
    <citation type="journal article" date="2018" name="Genome Announc.">
        <title>Complete genome sequence of a Dickeya fangzhongdai type strain causing bleeding canker of pear tree trunks.</title>
        <authorList>
            <person name="Zhao Y."/>
            <person name="Tian Y."/>
            <person name="Li X."/>
            <person name="Hu B."/>
        </authorList>
    </citation>
    <scope>NUCLEOTIDE SEQUENCE [LARGE SCALE GENOMIC DNA]</scope>
    <source>
        <strain evidence="4">DSM 101947</strain>
    </source>
</reference>
<dbReference type="AlphaFoldDB" id="A0A2K8QM48"/>
<dbReference type="SUPFAM" id="SSF48317">
    <property type="entry name" value="Acid phosphatase/Vanadium-dependent haloperoxidase"/>
    <property type="match status" value="1"/>
</dbReference>
<sequence length="432" mass="47513">MSPVVFISIVFMSVVCTLAVWQAQAAEGDDTRQQMIFLQTTTEASDSKPVVAMQQKVQRYLQKALQGNAPLLTRTVMDNAPYLSEPWDDLRWLKAANYRFNSTAQQQDSITLLLGFRALPADVLQENMAIVERINQDASPALRQKALIDAENTRYLYALAEALGPKLGEAFLDVYQQGEIGKAAVLIKASNVSTSAAKNAFNYPRPFRQPGNHIHLVPDTAVVMDKQPYTASDGAFPSGHTSGGFNTALLMGQMLPERFVPLIDRAATYGYSRLVLGVHYPLDVVGGRMMAERNVAYILNDPEYRVLFNDAKTQLRAALEKACGTTLAECAKPQGKNDPYTDPAMKSFYRYTMTYNLPVAEVIAQPITVPEGAEALLEGPLPQLSAAQRRALMAKTAIDDGYPLSSGGEDANFWQRLNLHDAVEAAEQSVKQ</sequence>
<name>A0A2K8QM48_9GAMM</name>
<feature type="chain" id="PRO_5014881705" evidence="1">
    <location>
        <begin position="26"/>
        <end position="432"/>
    </location>
</feature>
<dbReference type="InterPro" id="IPR036938">
    <property type="entry name" value="PAP2/HPO_sf"/>
</dbReference>
<dbReference type="GO" id="GO:0030288">
    <property type="term" value="C:outer membrane-bounded periplasmic space"/>
    <property type="evidence" value="ECO:0007669"/>
    <property type="project" value="InterPro"/>
</dbReference>
<dbReference type="PRINTS" id="PR00483">
    <property type="entry name" value="BACPHPHTASE"/>
</dbReference>
<keyword evidence="4" id="KW-1185">Reference proteome</keyword>
<evidence type="ECO:0000259" key="2">
    <source>
        <dbReference type="SMART" id="SM00014"/>
    </source>
</evidence>
<protein>
    <submittedName>
        <fullName evidence="3">Phosphatase PAP2 family protein</fullName>
    </submittedName>
</protein>
<dbReference type="Proteomes" id="UP000231901">
    <property type="component" value="Chromosome"/>
</dbReference>
<dbReference type="CDD" id="cd03397">
    <property type="entry name" value="PAP2_acid_phosphatase"/>
    <property type="match status" value="1"/>
</dbReference>
<accession>A0A2K8QM48</accession>
<keyword evidence="1" id="KW-0732">Signal</keyword>